<dbReference type="InterPro" id="IPR035093">
    <property type="entry name" value="RelE/ParE_toxin_dom_sf"/>
</dbReference>
<dbReference type="STRING" id="48467.SAMN02745166_02876"/>
<proteinExistence type="predicted"/>
<reference evidence="3" key="1">
    <citation type="submission" date="2017-02" db="EMBL/GenBank/DDBJ databases">
        <authorList>
            <person name="Varghese N."/>
            <person name="Submissions S."/>
        </authorList>
    </citation>
    <scope>NUCLEOTIDE SEQUENCE [LARGE SCALE GENOMIC DNA]</scope>
    <source>
        <strain evidence="3">ATCC 700200</strain>
    </source>
</reference>
<keyword evidence="3" id="KW-1185">Reference proteome</keyword>
<dbReference type="Pfam" id="PF05016">
    <property type="entry name" value="ParE_toxin"/>
    <property type="match status" value="1"/>
</dbReference>
<dbReference type="RefSeq" id="WP_078814058.1">
    <property type="nucleotide sequence ID" value="NZ_FUYE01000009.1"/>
</dbReference>
<accession>A0A1T4YD50</accession>
<dbReference type="Proteomes" id="UP000190774">
    <property type="component" value="Unassembled WGS sequence"/>
</dbReference>
<protein>
    <submittedName>
        <fullName evidence="2">Plasmid stabilization system protein ParE</fullName>
    </submittedName>
</protein>
<name>A0A1T4YD50_9BACT</name>
<evidence type="ECO:0000313" key="2">
    <source>
        <dbReference type="EMBL" id="SKA99241.1"/>
    </source>
</evidence>
<dbReference type="Gene3D" id="3.30.2310.20">
    <property type="entry name" value="RelE-like"/>
    <property type="match status" value="1"/>
</dbReference>
<dbReference type="EMBL" id="FUYE01000009">
    <property type="protein sequence ID" value="SKA99241.1"/>
    <property type="molecule type" value="Genomic_DNA"/>
</dbReference>
<organism evidence="2 3">
    <name type="scientific">Prosthecobacter debontii</name>
    <dbReference type="NCBI Taxonomy" id="48467"/>
    <lineage>
        <taxon>Bacteria</taxon>
        <taxon>Pseudomonadati</taxon>
        <taxon>Verrucomicrobiota</taxon>
        <taxon>Verrucomicrobiia</taxon>
        <taxon>Verrucomicrobiales</taxon>
        <taxon>Verrucomicrobiaceae</taxon>
        <taxon>Prosthecobacter</taxon>
    </lineage>
</organism>
<evidence type="ECO:0000313" key="3">
    <source>
        <dbReference type="Proteomes" id="UP000190774"/>
    </source>
</evidence>
<dbReference type="InterPro" id="IPR007712">
    <property type="entry name" value="RelE/ParE_toxin"/>
</dbReference>
<dbReference type="AlphaFoldDB" id="A0A1T4YD50"/>
<evidence type="ECO:0000256" key="1">
    <source>
        <dbReference type="ARBA" id="ARBA00022649"/>
    </source>
</evidence>
<gene>
    <name evidence="2" type="ORF">SAMN02745166_02876</name>
</gene>
<dbReference type="OrthoDB" id="9809155at2"/>
<keyword evidence="1" id="KW-1277">Toxin-antitoxin system</keyword>
<sequence length="98" mass="11583">MKISVHSLAQRDYSRALDYYEQESVALAERFEAAIQQGFAKIIASPKAFPYHLKSQIYRRYKTAPFLYPIVYRLKEDEIRIIAIKHEKQRPSFGMNRS</sequence>